<reference evidence="2 3" key="1">
    <citation type="submission" date="2013-03" db="EMBL/GenBank/DDBJ databases">
        <title>The Genome Sequence of Phialophora europaea CBS 101466.</title>
        <authorList>
            <consortium name="The Broad Institute Genomics Platform"/>
            <person name="Cuomo C."/>
            <person name="de Hoog S."/>
            <person name="Gorbushina A."/>
            <person name="Walker B."/>
            <person name="Young S.K."/>
            <person name="Zeng Q."/>
            <person name="Gargeya S."/>
            <person name="Fitzgerald M."/>
            <person name="Haas B."/>
            <person name="Abouelleil A."/>
            <person name="Allen A.W."/>
            <person name="Alvarado L."/>
            <person name="Arachchi H.M."/>
            <person name="Berlin A.M."/>
            <person name="Chapman S.B."/>
            <person name="Gainer-Dewar J."/>
            <person name="Goldberg J."/>
            <person name="Griggs A."/>
            <person name="Gujja S."/>
            <person name="Hansen M."/>
            <person name="Howarth C."/>
            <person name="Imamovic A."/>
            <person name="Ireland A."/>
            <person name="Larimer J."/>
            <person name="McCowan C."/>
            <person name="Murphy C."/>
            <person name="Pearson M."/>
            <person name="Poon T.W."/>
            <person name="Priest M."/>
            <person name="Roberts A."/>
            <person name="Saif S."/>
            <person name="Shea T."/>
            <person name="Sisk P."/>
            <person name="Sykes S."/>
            <person name="Wortman J."/>
            <person name="Nusbaum C."/>
            <person name="Birren B."/>
        </authorList>
    </citation>
    <scope>NUCLEOTIDE SEQUENCE [LARGE SCALE GENOMIC DNA]</scope>
    <source>
        <strain evidence="2 3">CBS 101466</strain>
    </source>
</reference>
<gene>
    <name evidence="2" type="ORF">HMPREF1541_00668</name>
</gene>
<dbReference type="VEuPathDB" id="FungiDB:HMPREF1541_00668"/>
<protein>
    <recommendedName>
        <fullName evidence="4">HhH-GPD domain-containing protein</fullName>
    </recommendedName>
</protein>
<dbReference type="SUPFAM" id="SSF48150">
    <property type="entry name" value="DNA-glycosylase"/>
    <property type="match status" value="1"/>
</dbReference>
<feature type="compositionally biased region" description="Basic and acidic residues" evidence="1">
    <location>
        <begin position="26"/>
        <end position="39"/>
    </location>
</feature>
<organism evidence="2 3">
    <name type="scientific">Cyphellophora europaea (strain CBS 101466)</name>
    <name type="common">Phialophora europaea</name>
    <dbReference type="NCBI Taxonomy" id="1220924"/>
    <lineage>
        <taxon>Eukaryota</taxon>
        <taxon>Fungi</taxon>
        <taxon>Dikarya</taxon>
        <taxon>Ascomycota</taxon>
        <taxon>Pezizomycotina</taxon>
        <taxon>Eurotiomycetes</taxon>
        <taxon>Chaetothyriomycetidae</taxon>
        <taxon>Chaetothyriales</taxon>
        <taxon>Cyphellophoraceae</taxon>
        <taxon>Cyphellophora</taxon>
    </lineage>
</organism>
<dbReference type="AlphaFoldDB" id="W2SEN3"/>
<name>W2SEN3_CYPE1</name>
<evidence type="ECO:0000313" key="3">
    <source>
        <dbReference type="Proteomes" id="UP000030752"/>
    </source>
</evidence>
<evidence type="ECO:0008006" key="4">
    <source>
        <dbReference type="Google" id="ProtNLM"/>
    </source>
</evidence>
<dbReference type="OrthoDB" id="4676at2759"/>
<dbReference type="Proteomes" id="UP000030752">
    <property type="component" value="Unassembled WGS sequence"/>
</dbReference>
<dbReference type="GeneID" id="19968007"/>
<feature type="compositionally biased region" description="Pro residues" evidence="1">
    <location>
        <begin position="53"/>
        <end position="63"/>
    </location>
</feature>
<evidence type="ECO:0000313" key="2">
    <source>
        <dbReference type="EMBL" id="ETN46483.1"/>
    </source>
</evidence>
<dbReference type="RefSeq" id="XP_008711195.1">
    <property type="nucleotide sequence ID" value="XM_008712973.1"/>
</dbReference>
<dbReference type="EMBL" id="KB822711">
    <property type="protein sequence ID" value="ETN46483.1"/>
    <property type="molecule type" value="Genomic_DNA"/>
</dbReference>
<dbReference type="InParanoid" id="W2SEN3"/>
<dbReference type="GO" id="GO:0006281">
    <property type="term" value="P:DNA repair"/>
    <property type="evidence" value="ECO:0007669"/>
    <property type="project" value="InterPro"/>
</dbReference>
<evidence type="ECO:0000256" key="1">
    <source>
        <dbReference type="SAM" id="MobiDB-lite"/>
    </source>
</evidence>
<dbReference type="eggNOG" id="ENOG502S5UV">
    <property type="taxonomic scope" value="Eukaryota"/>
</dbReference>
<dbReference type="STRING" id="1220924.W2SEN3"/>
<accession>W2SEN3</accession>
<keyword evidence="3" id="KW-1185">Reference proteome</keyword>
<sequence>MTQTRAQAKACATERQQTPSKKRRDARKEDKKTDTEPPAKKQKQTQKQTSKQEPPPESPPTSPAPAARDKLNRLIAQHGALPLNDTNIPQPLSPSPSTFLALLLNAFLSSARISHDLAAKTVSRVIQAGYHNLPTLKASSWQERTEVLTEGGYTRYREKTATALGELAELLEEKYDGDLTNLLMIGSPTPQKVRARLKEIKGLGDVGADIFFDTAQGICPQLAPFLDPRSVNTAQRIGIGGDVGVLWREIGKDPERMCRLAGALTVVRLEGREGEFKQES</sequence>
<proteinExistence type="predicted"/>
<dbReference type="InterPro" id="IPR011257">
    <property type="entry name" value="DNA_glycosylase"/>
</dbReference>
<feature type="region of interest" description="Disordered" evidence="1">
    <location>
        <begin position="1"/>
        <end position="66"/>
    </location>
</feature>
<dbReference type="GO" id="GO:0003824">
    <property type="term" value="F:catalytic activity"/>
    <property type="evidence" value="ECO:0007669"/>
    <property type="project" value="InterPro"/>
</dbReference>
<dbReference type="HOGENOM" id="CLU_050554_0_0_1"/>